<dbReference type="InterPro" id="IPR004993">
    <property type="entry name" value="GH3"/>
</dbReference>
<feature type="domain" description="GH3 middle" evidence="1">
    <location>
        <begin position="303"/>
        <end position="367"/>
    </location>
</feature>
<dbReference type="Proteomes" id="UP001338309">
    <property type="component" value="Unassembled WGS sequence"/>
</dbReference>
<accession>A0ABQ6PK12</accession>
<feature type="domain" description="GH3 C-terminal" evidence="2">
    <location>
        <begin position="394"/>
        <end position="498"/>
    </location>
</feature>
<comment type="caution">
    <text evidence="3">The sequence shown here is derived from an EMBL/GenBank/DDBJ whole genome shotgun (WGS) entry which is preliminary data.</text>
</comment>
<dbReference type="InterPro" id="IPR055377">
    <property type="entry name" value="GH3_M"/>
</dbReference>
<keyword evidence="4" id="KW-1185">Reference proteome</keyword>
<dbReference type="RefSeq" id="WP_338222320.1">
    <property type="nucleotide sequence ID" value="NZ_BTPD01000001.1"/>
</dbReference>
<dbReference type="EMBL" id="BTPD01000001">
    <property type="protein sequence ID" value="GMQ27503.1"/>
    <property type="molecule type" value="Genomic_DNA"/>
</dbReference>
<evidence type="ECO:0000313" key="4">
    <source>
        <dbReference type="Proteomes" id="UP001338309"/>
    </source>
</evidence>
<dbReference type="InterPro" id="IPR055378">
    <property type="entry name" value="GH3_C"/>
</dbReference>
<organism evidence="3 4">
    <name type="scientific">Algoriphagus confluentis</name>
    <dbReference type="NCBI Taxonomy" id="1697556"/>
    <lineage>
        <taxon>Bacteria</taxon>
        <taxon>Pseudomonadati</taxon>
        <taxon>Bacteroidota</taxon>
        <taxon>Cytophagia</taxon>
        <taxon>Cytophagales</taxon>
        <taxon>Cyclobacteriaceae</taxon>
        <taxon>Algoriphagus</taxon>
    </lineage>
</organism>
<protein>
    <submittedName>
        <fullName evidence="3">GH3 auxin-responsive promoter family protein</fullName>
    </submittedName>
</protein>
<dbReference type="PANTHER" id="PTHR31901">
    <property type="entry name" value="GH3 DOMAIN-CONTAINING PROTEIN"/>
    <property type="match status" value="1"/>
</dbReference>
<evidence type="ECO:0000259" key="1">
    <source>
        <dbReference type="Pfam" id="PF23571"/>
    </source>
</evidence>
<dbReference type="Pfam" id="PF23571">
    <property type="entry name" value="GH3_M"/>
    <property type="match status" value="1"/>
</dbReference>
<dbReference type="PANTHER" id="PTHR31901:SF9">
    <property type="entry name" value="GH3 DOMAIN-CONTAINING PROTEIN"/>
    <property type="match status" value="1"/>
</dbReference>
<proteinExistence type="predicted"/>
<evidence type="ECO:0000313" key="3">
    <source>
        <dbReference type="EMBL" id="GMQ27503.1"/>
    </source>
</evidence>
<evidence type="ECO:0000259" key="2">
    <source>
        <dbReference type="Pfam" id="PF23572"/>
    </source>
</evidence>
<dbReference type="Pfam" id="PF23572">
    <property type="entry name" value="GH3_C"/>
    <property type="match status" value="1"/>
</dbReference>
<reference evidence="3 4" key="1">
    <citation type="submission" date="2023-08" db="EMBL/GenBank/DDBJ databases">
        <title>Draft genome sequence of Algoriphagus confluentis.</title>
        <authorList>
            <person name="Takatani N."/>
            <person name="Hosokawa M."/>
            <person name="Sawabe T."/>
        </authorList>
    </citation>
    <scope>NUCLEOTIDE SEQUENCE [LARGE SCALE GENOMIC DNA]</scope>
    <source>
        <strain evidence="3 4">NBRC 111222</strain>
    </source>
</reference>
<name>A0ABQ6PK12_9BACT</name>
<gene>
    <name evidence="3" type="ORF">Aconfl_01450</name>
</gene>
<sequence>MAILSNLLKKGIRLRESLEQEVTQPLDLQKEQLRKLLLKAERTAIGKKYDFHGILKGLKKGPDEFYNRYKAQVPIYDYNSIHAEFWHLLQEGKKNITWPGQVKYFALSSGTSGASSKYIPITKSMVKAIRRTGVRQILSLSKYDFPASLYTKGILMLGGSTDLEFNGTYFSGDLSGITAGNLPIWFQRFYKPGKKISRNRNWGNKLDQIVENAPKWDIGIIVGVPAWLQILLEKIIERYQVQDIHEIWPNLRIFVHGGVSFEPYRKGFESLLGKPLTYMETYLASEGFLAFQALPNRKSMRLVLNNGIFHEFVPFSEANFDANGDILPTAETLKIDEIEEGKDYALLITTCAGAWRYLIGDVIRFVSKEESEIIITGRTKHFLSLCGEHLSVDNMNKAIEMVAEDLNIRVREFTVLGIPSGNLFAHRWFIGSDDVVDSQLFREKLDGHLCQLNDDYAVERRHALKEVLVEVLPSSVFYDWMKAQGKEGGQNKFPRVLKGEKAKSWEDYLIQNGYLHG</sequence>
<dbReference type="Pfam" id="PF03321">
    <property type="entry name" value="GH3"/>
    <property type="match status" value="2"/>
</dbReference>